<dbReference type="EMBL" id="CAJOBG010008537">
    <property type="protein sequence ID" value="CAF4245789.1"/>
    <property type="molecule type" value="Genomic_DNA"/>
</dbReference>
<evidence type="ECO:0000313" key="9">
    <source>
        <dbReference type="EMBL" id="CAF3822676.1"/>
    </source>
</evidence>
<dbReference type="Proteomes" id="UP000663842">
    <property type="component" value="Unassembled WGS sequence"/>
</dbReference>
<evidence type="ECO:0000313" key="11">
    <source>
        <dbReference type="EMBL" id="CAF3880505.1"/>
    </source>
</evidence>
<evidence type="ECO:0000313" key="8">
    <source>
        <dbReference type="EMBL" id="CAF2240504.1"/>
    </source>
</evidence>
<dbReference type="EMBL" id="CAJNOV010011075">
    <property type="protein sequence ID" value="CAF1435925.1"/>
    <property type="molecule type" value="Genomic_DNA"/>
</dbReference>
<dbReference type="InterPro" id="IPR050493">
    <property type="entry name" value="FAD-dep_Monooxygenase_BioMet"/>
</dbReference>
<dbReference type="Proteomes" id="UP000681720">
    <property type="component" value="Unassembled WGS sequence"/>
</dbReference>
<evidence type="ECO:0000313" key="13">
    <source>
        <dbReference type="EMBL" id="CAF4245789.1"/>
    </source>
</evidence>
<dbReference type="PANTHER" id="PTHR13789:SF147">
    <property type="entry name" value="PUTATIVE (AFU_ORTHOLOGUE AFUA_2G01950)-RELATED"/>
    <property type="match status" value="1"/>
</dbReference>
<dbReference type="PANTHER" id="PTHR13789">
    <property type="entry name" value="MONOOXYGENASE"/>
    <property type="match status" value="1"/>
</dbReference>
<dbReference type="Proteomes" id="UP000676336">
    <property type="component" value="Unassembled WGS sequence"/>
</dbReference>
<evidence type="ECO:0000313" key="6">
    <source>
        <dbReference type="EMBL" id="CAF2070923.1"/>
    </source>
</evidence>
<dbReference type="SUPFAM" id="SSF51905">
    <property type="entry name" value="FAD/NAD(P)-binding domain"/>
    <property type="match status" value="1"/>
</dbReference>
<dbReference type="GO" id="GO:0004497">
    <property type="term" value="F:monooxygenase activity"/>
    <property type="evidence" value="ECO:0007669"/>
    <property type="project" value="UniProtKB-KW"/>
</dbReference>
<evidence type="ECO:0000313" key="15">
    <source>
        <dbReference type="Proteomes" id="UP000663866"/>
    </source>
</evidence>
<dbReference type="SUPFAM" id="SSF54373">
    <property type="entry name" value="FAD-linked reductases, C-terminal domain"/>
    <property type="match status" value="1"/>
</dbReference>
<dbReference type="EMBL" id="CAJOBH010001924">
    <property type="protein sequence ID" value="CAF3880505.1"/>
    <property type="molecule type" value="Genomic_DNA"/>
</dbReference>
<dbReference type="EMBL" id="CAJNRF010010377">
    <property type="protein sequence ID" value="CAF2119941.1"/>
    <property type="molecule type" value="Genomic_DNA"/>
</dbReference>
<dbReference type="Proteomes" id="UP000663824">
    <property type="component" value="Unassembled WGS sequence"/>
</dbReference>
<accession>A0A816BCD5</accession>
<dbReference type="Pfam" id="PF01494">
    <property type="entry name" value="FAD_binding_3"/>
    <property type="match status" value="1"/>
</dbReference>
<name>A0A816BCD5_9BILA</name>
<evidence type="ECO:0000313" key="14">
    <source>
        <dbReference type="Proteomes" id="UP000663834"/>
    </source>
</evidence>
<keyword evidence="2" id="KW-0503">Monooxygenase</keyword>
<keyword evidence="1" id="KW-0560">Oxidoreductase</keyword>
<evidence type="ECO:0000259" key="3">
    <source>
        <dbReference type="Pfam" id="PF01494"/>
    </source>
</evidence>
<evidence type="ECO:0000256" key="1">
    <source>
        <dbReference type="ARBA" id="ARBA00023002"/>
    </source>
</evidence>
<sequence>MSSINNFKSKVPLNVFIIGAGIGGLAAATACARASMNVTIYESASQLTEVGAGIQIGPNMSRLLRRWDLLESLRPLAVNIEALSLRRYADNSEIARVSMSEIEHIHGAPLWVAHRADLQNILKEGAESAGARIIVKSCVEDIDFENARIKLKGQTNWIDGDVLIAADGVKSIARKKMLAKQGNIDKVRETGDAAWRVIIPAEEIYNSNDVELIEALESSVGLRWMGPSGHIMCYPIRNHQLLNAVLLHPDRPGTEESWTMKGSKKDMLEFYRSWNLHIKKLLECVPEGEVLEWKLCDHEPLTSWIEGKVALMGDAAHPMLPYVAQGAAQAVEDAAVLAVCLSMIESKDQIKTALQVYELVRKERAETVQTSATQTRQVLHLHDGQEQLERDNIIRNSSKGGPNPDLWSDRSFQQWCWSTDTQQQAFSMWNELVQLVTSIHDFESPFSTKGLSWLKKLQSHH</sequence>
<dbReference type="AlphaFoldDB" id="A0A816BCD5"/>
<dbReference type="Proteomes" id="UP000663855">
    <property type="component" value="Unassembled WGS sequence"/>
</dbReference>
<evidence type="ECO:0000313" key="4">
    <source>
        <dbReference type="EMBL" id="CAF1435925.1"/>
    </source>
</evidence>
<feature type="domain" description="FAD-binding" evidence="3">
    <location>
        <begin position="14"/>
        <end position="369"/>
    </location>
</feature>
<dbReference type="FunFam" id="3.50.50.60:FF:000115">
    <property type="entry name" value="Salicylate hydroxylase, putative"/>
    <property type="match status" value="1"/>
</dbReference>
<dbReference type="Proteomes" id="UP000663887">
    <property type="component" value="Unassembled WGS sequence"/>
</dbReference>
<evidence type="ECO:0000313" key="12">
    <source>
        <dbReference type="EMBL" id="CAF4147174.1"/>
    </source>
</evidence>
<reference evidence="5" key="1">
    <citation type="submission" date="2021-02" db="EMBL/GenBank/DDBJ databases">
        <authorList>
            <person name="Nowell W R."/>
        </authorList>
    </citation>
    <scope>NUCLEOTIDE SEQUENCE</scope>
</reference>
<dbReference type="Proteomes" id="UP000663834">
    <property type="component" value="Unassembled WGS sequence"/>
</dbReference>
<dbReference type="OrthoDB" id="9993796at2759"/>
<dbReference type="Proteomes" id="UP000663856">
    <property type="component" value="Unassembled WGS sequence"/>
</dbReference>
<evidence type="ECO:0000313" key="10">
    <source>
        <dbReference type="EMBL" id="CAF3872206.1"/>
    </source>
</evidence>
<dbReference type="InterPro" id="IPR036188">
    <property type="entry name" value="FAD/NAD-bd_sf"/>
</dbReference>
<dbReference type="GO" id="GO:0071949">
    <property type="term" value="F:FAD binding"/>
    <property type="evidence" value="ECO:0007669"/>
    <property type="project" value="InterPro"/>
</dbReference>
<dbReference type="EMBL" id="CAJOBF010004640">
    <property type="protein sequence ID" value="CAF4147174.1"/>
    <property type="molecule type" value="Genomic_DNA"/>
</dbReference>
<dbReference type="EMBL" id="CAJOBJ010000439">
    <property type="protein sequence ID" value="CAF3822676.1"/>
    <property type="molecule type" value="Genomic_DNA"/>
</dbReference>
<evidence type="ECO:0000256" key="2">
    <source>
        <dbReference type="ARBA" id="ARBA00023033"/>
    </source>
</evidence>
<dbReference type="EMBL" id="CAJNOW010012186">
    <property type="protein sequence ID" value="CAF1607238.1"/>
    <property type="molecule type" value="Genomic_DNA"/>
</dbReference>
<evidence type="ECO:0000313" key="7">
    <source>
        <dbReference type="EMBL" id="CAF2119941.1"/>
    </source>
</evidence>
<protein>
    <recommendedName>
        <fullName evidence="3">FAD-binding domain-containing protein</fullName>
    </recommendedName>
</protein>
<evidence type="ECO:0000313" key="5">
    <source>
        <dbReference type="EMBL" id="CAF1607238.1"/>
    </source>
</evidence>
<keyword evidence="15" id="KW-1185">Reference proteome</keyword>
<dbReference type="Proteomes" id="UP000663866">
    <property type="component" value="Unassembled WGS sequence"/>
</dbReference>
<dbReference type="InterPro" id="IPR002938">
    <property type="entry name" value="FAD-bd"/>
</dbReference>
<dbReference type="EMBL" id="CAJOBI010001262">
    <property type="protein sequence ID" value="CAF3872206.1"/>
    <property type="molecule type" value="Genomic_DNA"/>
</dbReference>
<dbReference type="EMBL" id="CAJNRE010008138">
    <property type="protein sequence ID" value="CAF2070923.1"/>
    <property type="molecule type" value="Genomic_DNA"/>
</dbReference>
<dbReference type="Gene3D" id="3.50.50.60">
    <property type="entry name" value="FAD/NAD(P)-binding domain"/>
    <property type="match status" value="1"/>
</dbReference>
<gene>
    <name evidence="11" type="ORF">BYL167_LOCUS7422</name>
    <name evidence="4" type="ORF">CJN711_LOCUS23813</name>
    <name evidence="9" type="ORF">GIL414_LOCUS2317</name>
    <name evidence="5" type="ORF">KQP761_LOCUS22939</name>
    <name evidence="6" type="ORF">MBJ925_LOCUS16710</name>
    <name evidence="13" type="ORF">OVN521_LOCUS28751</name>
    <name evidence="10" type="ORF">SMN809_LOCUS5152</name>
    <name evidence="12" type="ORF">UXM345_LOCUS24911</name>
    <name evidence="7" type="ORF">WKI299_LOCUS24160</name>
    <name evidence="8" type="ORF">XDN619_LOCUS34774</name>
</gene>
<organism evidence="5 14">
    <name type="scientific">Rotaria magnacalcarata</name>
    <dbReference type="NCBI Taxonomy" id="392030"/>
    <lineage>
        <taxon>Eukaryota</taxon>
        <taxon>Metazoa</taxon>
        <taxon>Spiralia</taxon>
        <taxon>Gnathifera</taxon>
        <taxon>Rotifera</taxon>
        <taxon>Eurotatoria</taxon>
        <taxon>Bdelloidea</taxon>
        <taxon>Philodinida</taxon>
        <taxon>Philodinidae</taxon>
        <taxon>Rotaria</taxon>
    </lineage>
</organism>
<dbReference type="PRINTS" id="PR00420">
    <property type="entry name" value="RNGMNOXGNASE"/>
</dbReference>
<comment type="caution">
    <text evidence="5">The sequence shown here is derived from an EMBL/GenBank/DDBJ whole genome shotgun (WGS) entry which is preliminary data.</text>
</comment>
<dbReference type="EMBL" id="CAJNRG010017856">
    <property type="protein sequence ID" value="CAF2240504.1"/>
    <property type="molecule type" value="Genomic_DNA"/>
</dbReference>
<dbReference type="Proteomes" id="UP000681967">
    <property type="component" value="Unassembled WGS sequence"/>
</dbReference>
<proteinExistence type="predicted"/>